<organism evidence="1 2">
    <name type="scientific">Candidatus Mcinerneyibacterium aminivorans</name>
    <dbReference type="NCBI Taxonomy" id="2703815"/>
    <lineage>
        <taxon>Bacteria</taxon>
        <taxon>Candidatus Macinerneyibacteriota</taxon>
        <taxon>Candidatus Mcinerneyibacteria</taxon>
        <taxon>Candidatus Mcinerneyibacteriales</taxon>
        <taxon>Candidatus Mcinerneyibacteriaceae</taxon>
        <taxon>Candidatus Mcinerneyibacterium</taxon>
    </lineage>
</organism>
<proteinExistence type="predicted"/>
<gene>
    <name evidence="1" type="ORF">FXF47_00610</name>
</gene>
<keyword evidence="2" id="KW-1185">Reference proteome</keyword>
<evidence type="ECO:0000313" key="2">
    <source>
        <dbReference type="Proteomes" id="UP000324143"/>
    </source>
</evidence>
<dbReference type="AlphaFoldDB" id="A0A5D0MLI5"/>
<accession>A0A5D0MLI5</accession>
<protein>
    <submittedName>
        <fullName evidence="1">Uncharacterized protein</fullName>
    </submittedName>
</protein>
<comment type="caution">
    <text evidence="1">The sequence shown here is derived from an EMBL/GenBank/DDBJ whole genome shotgun (WGS) entry which is preliminary data.</text>
</comment>
<sequence>MRKLQKSFLKKTLEVYYSQTINNIATEMVTRNSRKIERKISLKTGNGKKHTLRLKHFKEGENPFEWYYYRSEETQKIDFLPIFLMGSKLKGGELIYFLEDFPKNSSTKNPSVYFKQFTELLKFLSSNFCKNQMNTSYNNCFRKYLKSNKESKLISYLEKTNYKNNLEISMLLNEKNLAYTKKSLKLMDLNNLEAHFAGFSFWSLYNNSDNIEFKDFYDEYFSQKEKQKLNIDILKNLSYMEYKFNKEYEKKEN</sequence>
<dbReference type="Proteomes" id="UP000324143">
    <property type="component" value="Unassembled WGS sequence"/>
</dbReference>
<evidence type="ECO:0000313" key="1">
    <source>
        <dbReference type="EMBL" id="TYB32118.1"/>
    </source>
</evidence>
<dbReference type="EMBL" id="VSIX01000004">
    <property type="protein sequence ID" value="TYB32118.1"/>
    <property type="molecule type" value="Genomic_DNA"/>
</dbReference>
<name>A0A5D0MLI5_9BACT</name>
<reference evidence="1" key="1">
    <citation type="submission" date="2019-08" db="EMBL/GenBank/DDBJ databases">
        <title>Genomic characterization of a novel candidate phylum (ARYD3) from a high temperature, high salinity tertiary oil reservoir in north central Oklahoma, USA.</title>
        <authorList>
            <person name="Youssef N.H."/>
            <person name="Yadav A."/>
            <person name="Elshahed M.S."/>
        </authorList>
    </citation>
    <scope>NUCLEOTIDE SEQUENCE [LARGE SCALE GENOMIC DNA]</scope>
    <source>
        <strain evidence="1">ARYD3</strain>
    </source>
</reference>